<dbReference type="InterPro" id="IPR006274">
    <property type="entry name" value="CarbamoylP_synth_ssu"/>
</dbReference>
<dbReference type="PROSITE" id="PS51273">
    <property type="entry name" value="GATASE_TYPE_1"/>
    <property type="match status" value="1"/>
</dbReference>
<reference evidence="10 11" key="1">
    <citation type="journal article" date="2018" name="J. Microbiol.">
        <title>Baekduia soli gen. nov., sp. nov., a novel bacterium isolated from the soil of Baekdu Mountain and proposal of a novel family name, Baekduiaceae fam. nov.</title>
        <authorList>
            <person name="An D.S."/>
            <person name="Siddiqi M.Z."/>
            <person name="Kim K.H."/>
            <person name="Yu H.S."/>
            <person name="Im W.T."/>
        </authorList>
    </citation>
    <scope>NUCLEOTIDE SEQUENCE [LARGE SCALE GENOMIC DNA]</scope>
    <source>
        <strain evidence="10 11">BR7-21</strain>
    </source>
</reference>
<feature type="binding site" evidence="8">
    <location>
        <position position="231"/>
    </location>
    <ligand>
        <name>L-glutamine</name>
        <dbReference type="ChEBI" id="CHEBI:58359"/>
    </ligand>
</feature>
<dbReference type="InterPro" id="IPR036480">
    <property type="entry name" value="CarbP_synth_ssu_N_sf"/>
</dbReference>
<dbReference type="EC" id="6.3.5.5" evidence="8"/>
<feature type="binding site" evidence="8">
    <location>
        <position position="300"/>
    </location>
    <ligand>
        <name>L-glutamine</name>
        <dbReference type="ChEBI" id="CHEBI:58359"/>
    </ligand>
</feature>
<dbReference type="EMBL" id="CP042430">
    <property type="protein sequence ID" value="QEC48918.1"/>
    <property type="molecule type" value="Genomic_DNA"/>
</dbReference>
<comment type="function">
    <text evidence="8">Small subunit of the glutamine-dependent carbamoyl phosphate synthetase (CPSase). CPSase catalyzes the formation of carbamoyl phosphate from the ammonia moiety of glutamine, carbonate, and phosphate donated by ATP, constituting the first step of 2 biosynthetic pathways, one leading to arginine and/or urea and the other to pyrimidine nucleotides. The small subunit (glutamine amidotransferase) binds and cleaves glutamine to supply the large subunit with the substrate ammonia.</text>
</comment>
<comment type="pathway">
    <text evidence="8">Pyrimidine metabolism; UMP biosynthesis via de novo pathway; (S)-dihydroorotate from bicarbonate: step 1/3.</text>
</comment>
<dbReference type="HAMAP" id="MF_01209">
    <property type="entry name" value="CPSase_S_chain"/>
    <property type="match status" value="1"/>
</dbReference>
<dbReference type="Gene3D" id="3.40.50.880">
    <property type="match status" value="1"/>
</dbReference>
<evidence type="ECO:0000313" key="10">
    <source>
        <dbReference type="EMBL" id="QEC48918.1"/>
    </source>
</evidence>
<dbReference type="PRINTS" id="PR00096">
    <property type="entry name" value="GATASE"/>
</dbReference>
<evidence type="ECO:0000256" key="8">
    <source>
        <dbReference type="HAMAP-Rule" id="MF_01209"/>
    </source>
</evidence>
<keyword evidence="8" id="KW-0028">Amino-acid biosynthesis</keyword>
<keyword evidence="4 8" id="KW-0547">Nucleotide-binding</keyword>
<proteinExistence type="inferred from homology"/>
<dbReference type="CDD" id="cd01744">
    <property type="entry name" value="GATase1_CPSase"/>
    <property type="match status" value="1"/>
</dbReference>
<feature type="active site" description="Nucleophile" evidence="8">
    <location>
        <position position="256"/>
    </location>
</feature>
<dbReference type="NCBIfam" id="NF009475">
    <property type="entry name" value="PRK12838.1"/>
    <property type="match status" value="1"/>
</dbReference>
<feature type="active site" evidence="8">
    <location>
        <position position="355"/>
    </location>
</feature>
<dbReference type="GO" id="GO:0044205">
    <property type="term" value="P:'de novo' UMP biosynthetic process"/>
    <property type="evidence" value="ECO:0007669"/>
    <property type="project" value="UniProtKB-UniRule"/>
</dbReference>
<accession>A0A5B8U7Y2</accession>
<dbReference type="InterPro" id="IPR017926">
    <property type="entry name" value="GATASE"/>
</dbReference>
<dbReference type="GO" id="GO:0004088">
    <property type="term" value="F:carbamoyl-phosphate synthase (glutamine-hydrolyzing) activity"/>
    <property type="evidence" value="ECO:0007669"/>
    <property type="project" value="UniProtKB-UniRule"/>
</dbReference>
<dbReference type="AlphaFoldDB" id="A0A5B8U7Y2"/>
<dbReference type="PRINTS" id="PR00097">
    <property type="entry name" value="ANTSNTHASEII"/>
</dbReference>
<dbReference type="NCBIfam" id="TIGR01368">
    <property type="entry name" value="CPSaseIIsmall"/>
    <property type="match status" value="1"/>
</dbReference>
<dbReference type="SUPFAM" id="SSF52317">
    <property type="entry name" value="Class I glutamine amidotransferase-like"/>
    <property type="match status" value="1"/>
</dbReference>
<evidence type="ECO:0000256" key="6">
    <source>
        <dbReference type="ARBA" id="ARBA00022962"/>
    </source>
</evidence>
<keyword evidence="8" id="KW-0665">Pyrimidine biosynthesis</keyword>
<gene>
    <name evidence="8 10" type="primary">carA</name>
    <name evidence="10" type="ORF">FSW04_15935</name>
</gene>
<keyword evidence="6 8" id="KW-0315">Glutamine amidotransferase</keyword>
<feature type="binding site" evidence="8">
    <location>
        <position position="301"/>
    </location>
    <ligand>
        <name>L-glutamine</name>
        <dbReference type="ChEBI" id="CHEBI:58359"/>
    </ligand>
</feature>
<evidence type="ECO:0000256" key="7">
    <source>
        <dbReference type="ARBA" id="ARBA00048816"/>
    </source>
</evidence>
<evidence type="ECO:0000256" key="1">
    <source>
        <dbReference type="ARBA" id="ARBA00005077"/>
    </source>
</evidence>
<sequence>MSRPGAYVLLEDGARFDGESCAAAGHAVGEVVFTTGMSGYQESLTDPSFAGQLVTFTYPHIGNYGVSQEAMESERIWARAAIMREAVNREDAPGAERGWLDWLTDCGVPAITGVDTRALVRHIRDAGTMRGGIFTDDVPESRARELVVAEPPMAGQDLARLVTPAQAHTVAAAGDPRDRLRIHAIDTGIKGSIVRNLVQRGAEVTLHPCTVTSDELLATDADAFFLANGPGDPAALGYVVQTVRELIGKRPVWGICLGHQLLCQAVGLETYKLPFGHRGGNHPVKDLRTQRIEITSQNHGFAVRAPDGGGRVEADEPVRWQTDFGEAALTHVNLYDRTVEGLELLEVESATVQYHPEAGPGPNDALYQFDRFLDAVRSA</sequence>
<feature type="domain" description="Carbamoyl-phosphate synthase small subunit N-terminal" evidence="9">
    <location>
        <begin position="4"/>
        <end position="134"/>
    </location>
</feature>
<dbReference type="InterPro" id="IPR035686">
    <property type="entry name" value="CPSase_GATase1"/>
</dbReference>
<keyword evidence="11" id="KW-1185">Reference proteome</keyword>
<dbReference type="InterPro" id="IPR002474">
    <property type="entry name" value="CarbamoylP_synth_ssu_N"/>
</dbReference>
<dbReference type="InterPro" id="IPR029062">
    <property type="entry name" value="Class_I_gatase-like"/>
</dbReference>
<dbReference type="Proteomes" id="UP000321805">
    <property type="component" value="Chromosome"/>
</dbReference>
<feature type="binding site" evidence="8">
    <location>
        <position position="48"/>
    </location>
    <ligand>
        <name>L-glutamine</name>
        <dbReference type="ChEBI" id="CHEBI:58359"/>
    </ligand>
</feature>
<feature type="binding site" evidence="8">
    <location>
        <position position="260"/>
    </location>
    <ligand>
        <name>L-glutamine</name>
        <dbReference type="ChEBI" id="CHEBI:58359"/>
    </ligand>
</feature>
<evidence type="ECO:0000256" key="5">
    <source>
        <dbReference type="ARBA" id="ARBA00022840"/>
    </source>
</evidence>
<evidence type="ECO:0000256" key="4">
    <source>
        <dbReference type="ARBA" id="ARBA00022741"/>
    </source>
</evidence>
<dbReference type="PANTHER" id="PTHR43418:SF7">
    <property type="entry name" value="CARBAMOYL-PHOSPHATE SYNTHASE SMALL CHAIN"/>
    <property type="match status" value="1"/>
</dbReference>
<dbReference type="RefSeq" id="WP_146920991.1">
    <property type="nucleotide sequence ID" value="NZ_CP042430.1"/>
</dbReference>
<keyword evidence="8" id="KW-0055">Arginine biosynthesis</keyword>
<dbReference type="SUPFAM" id="SSF52021">
    <property type="entry name" value="Carbamoyl phosphate synthetase, small subunit N-terminal domain"/>
    <property type="match status" value="1"/>
</dbReference>
<organism evidence="10 11">
    <name type="scientific">Baekduia soli</name>
    <dbReference type="NCBI Taxonomy" id="496014"/>
    <lineage>
        <taxon>Bacteria</taxon>
        <taxon>Bacillati</taxon>
        <taxon>Actinomycetota</taxon>
        <taxon>Thermoleophilia</taxon>
        <taxon>Solirubrobacterales</taxon>
        <taxon>Baekduiaceae</taxon>
        <taxon>Baekduia</taxon>
    </lineage>
</organism>
<dbReference type="SMART" id="SM01097">
    <property type="entry name" value="CPSase_sm_chain"/>
    <property type="match status" value="1"/>
</dbReference>
<keyword evidence="5 8" id="KW-0067">ATP-binding</keyword>
<dbReference type="GO" id="GO:0004359">
    <property type="term" value="F:glutaminase activity"/>
    <property type="evidence" value="ECO:0007669"/>
    <property type="project" value="RHEA"/>
</dbReference>
<keyword evidence="3 8" id="KW-0436">Ligase</keyword>
<comment type="similarity">
    <text evidence="2 8">Belongs to the CarA family.</text>
</comment>
<dbReference type="UniPathway" id="UPA00070">
    <property type="reaction ID" value="UER00115"/>
</dbReference>
<dbReference type="Pfam" id="PF00988">
    <property type="entry name" value="CPSase_sm_chain"/>
    <property type="match status" value="1"/>
</dbReference>
<comment type="subunit">
    <text evidence="8">Composed of two chains; the small (or glutamine) chain promotes the hydrolysis of glutamine to ammonia, which is used by the large (or ammonia) chain to synthesize carbamoyl phosphate. Tetramer of heterodimers (alpha,beta)4.</text>
</comment>
<evidence type="ECO:0000313" key="11">
    <source>
        <dbReference type="Proteomes" id="UP000321805"/>
    </source>
</evidence>
<dbReference type="KEGG" id="bsol:FSW04_15935"/>
<dbReference type="InterPro" id="IPR050472">
    <property type="entry name" value="Anth_synth/Amidotransfase"/>
</dbReference>
<feature type="region of interest" description="CPSase" evidence="8">
    <location>
        <begin position="1"/>
        <end position="180"/>
    </location>
</feature>
<dbReference type="GO" id="GO:0006207">
    <property type="term" value="P:'de novo' pyrimidine nucleobase biosynthetic process"/>
    <property type="evidence" value="ECO:0007669"/>
    <property type="project" value="InterPro"/>
</dbReference>
<comment type="pathway">
    <text evidence="1 8">Amino-acid biosynthesis; L-arginine biosynthesis; carbamoyl phosphate from bicarbonate: step 1/1.</text>
</comment>
<dbReference type="GO" id="GO:0005524">
    <property type="term" value="F:ATP binding"/>
    <property type="evidence" value="ECO:0007669"/>
    <property type="project" value="UniProtKB-UniRule"/>
</dbReference>
<comment type="catalytic activity">
    <reaction evidence="7 8">
        <text>hydrogencarbonate + L-glutamine + 2 ATP + H2O = carbamoyl phosphate + L-glutamate + 2 ADP + phosphate + 2 H(+)</text>
        <dbReference type="Rhea" id="RHEA:18633"/>
        <dbReference type="ChEBI" id="CHEBI:15377"/>
        <dbReference type="ChEBI" id="CHEBI:15378"/>
        <dbReference type="ChEBI" id="CHEBI:17544"/>
        <dbReference type="ChEBI" id="CHEBI:29985"/>
        <dbReference type="ChEBI" id="CHEBI:30616"/>
        <dbReference type="ChEBI" id="CHEBI:43474"/>
        <dbReference type="ChEBI" id="CHEBI:58228"/>
        <dbReference type="ChEBI" id="CHEBI:58359"/>
        <dbReference type="ChEBI" id="CHEBI:456216"/>
        <dbReference type="EC" id="6.3.5.5"/>
    </reaction>
</comment>
<dbReference type="PANTHER" id="PTHR43418">
    <property type="entry name" value="MULTIFUNCTIONAL TRYPTOPHAN BIOSYNTHESIS PROTEIN-RELATED"/>
    <property type="match status" value="1"/>
</dbReference>
<dbReference type="PRINTS" id="PR00099">
    <property type="entry name" value="CPSGATASE"/>
</dbReference>
<dbReference type="GO" id="GO:0006526">
    <property type="term" value="P:L-arginine biosynthetic process"/>
    <property type="evidence" value="ECO:0007669"/>
    <property type="project" value="UniProtKB-UniRule"/>
</dbReference>
<feature type="binding site" evidence="8">
    <location>
        <position position="229"/>
    </location>
    <ligand>
        <name>L-glutamine</name>
        <dbReference type="ChEBI" id="CHEBI:58359"/>
    </ligand>
</feature>
<evidence type="ECO:0000259" key="9">
    <source>
        <dbReference type="SMART" id="SM01097"/>
    </source>
</evidence>
<name>A0A5B8U7Y2_9ACTN</name>
<dbReference type="Gene3D" id="3.50.30.20">
    <property type="entry name" value="Carbamoyl-phosphate synthase small subunit, N-terminal domain"/>
    <property type="match status" value="1"/>
</dbReference>
<feature type="active site" evidence="8">
    <location>
        <position position="357"/>
    </location>
</feature>
<feature type="binding site" evidence="8">
    <location>
        <position position="257"/>
    </location>
    <ligand>
        <name>L-glutamine</name>
        <dbReference type="ChEBI" id="CHEBI:58359"/>
    </ligand>
</feature>
<evidence type="ECO:0000256" key="3">
    <source>
        <dbReference type="ARBA" id="ARBA00022598"/>
    </source>
</evidence>
<evidence type="ECO:0000256" key="2">
    <source>
        <dbReference type="ARBA" id="ARBA00007800"/>
    </source>
</evidence>
<comment type="catalytic activity">
    <reaction evidence="8">
        <text>L-glutamine + H2O = L-glutamate + NH4(+)</text>
        <dbReference type="Rhea" id="RHEA:15889"/>
        <dbReference type="ChEBI" id="CHEBI:15377"/>
        <dbReference type="ChEBI" id="CHEBI:28938"/>
        <dbReference type="ChEBI" id="CHEBI:29985"/>
        <dbReference type="ChEBI" id="CHEBI:58359"/>
    </reaction>
</comment>
<protein>
    <recommendedName>
        <fullName evidence="8">Carbamoyl phosphate synthase small chain</fullName>
        <ecNumber evidence="8">6.3.5.5</ecNumber>
    </recommendedName>
    <alternativeName>
        <fullName evidence="8">Carbamoyl phosphate synthetase glutamine chain</fullName>
    </alternativeName>
</protein>
<feature type="binding site" evidence="8">
    <location>
        <position position="298"/>
    </location>
    <ligand>
        <name>L-glutamine</name>
        <dbReference type="ChEBI" id="CHEBI:58359"/>
    </ligand>
</feature>
<dbReference type="UniPathway" id="UPA00068">
    <property type="reaction ID" value="UER00171"/>
</dbReference>
<dbReference type="GO" id="GO:0006541">
    <property type="term" value="P:glutamine metabolic process"/>
    <property type="evidence" value="ECO:0007669"/>
    <property type="project" value="InterPro"/>
</dbReference>
<dbReference type="Pfam" id="PF00117">
    <property type="entry name" value="GATase"/>
    <property type="match status" value="1"/>
</dbReference>
<dbReference type="OrthoDB" id="9804328at2"/>